<dbReference type="InParanoid" id="A0A2K1IQC9"/>
<evidence type="ECO:0000256" key="3">
    <source>
        <dbReference type="ARBA" id="ARBA00022777"/>
    </source>
</evidence>
<dbReference type="PaxDb" id="3218-PP1S191_72V6.1"/>
<reference evidence="7" key="3">
    <citation type="submission" date="2020-12" db="UniProtKB">
        <authorList>
            <consortium name="EnsemblPlants"/>
        </authorList>
    </citation>
    <scope>IDENTIFICATION</scope>
</reference>
<dbReference type="PANTHER" id="PTHR44329">
    <property type="entry name" value="SERINE/THREONINE-PROTEIN KINASE TNNI3K-RELATED"/>
    <property type="match status" value="1"/>
</dbReference>
<dbReference type="SUPFAM" id="SSF56112">
    <property type="entry name" value="Protein kinase-like (PK-like)"/>
    <property type="match status" value="2"/>
</dbReference>
<dbReference type="InterPro" id="IPR001245">
    <property type="entry name" value="Ser-Thr/Tyr_kinase_cat_dom"/>
</dbReference>
<dbReference type="OMA" id="DIWNEND"/>
<dbReference type="Gramene" id="Pp3c21_1520V3.1">
    <property type="protein sequence ID" value="Pp3c21_1520V3.1"/>
    <property type="gene ID" value="Pp3c21_1520"/>
</dbReference>
<dbReference type="EMBL" id="ABEU02000021">
    <property type="protein sequence ID" value="PNR31483.1"/>
    <property type="molecule type" value="Genomic_DNA"/>
</dbReference>
<keyword evidence="4" id="KW-0067">ATP-binding</keyword>
<dbReference type="EnsemblPlants" id="Pp3c21_1520V3.2">
    <property type="protein sequence ID" value="Pp3c21_1520V3.2"/>
    <property type="gene ID" value="Pp3c21_1520"/>
</dbReference>
<dbReference type="Pfam" id="PF07714">
    <property type="entry name" value="PK_Tyr_Ser-Thr"/>
    <property type="match status" value="2"/>
</dbReference>
<gene>
    <name evidence="6" type="ORF">PHYPA_025604</name>
</gene>
<keyword evidence="1" id="KW-0808">Transferase</keyword>
<dbReference type="PROSITE" id="PS00108">
    <property type="entry name" value="PROTEIN_KINASE_ST"/>
    <property type="match status" value="1"/>
</dbReference>
<evidence type="ECO:0000256" key="4">
    <source>
        <dbReference type="ARBA" id="ARBA00022840"/>
    </source>
</evidence>
<organism evidence="6">
    <name type="scientific">Physcomitrium patens</name>
    <name type="common">Spreading-leaved earth moss</name>
    <name type="synonym">Physcomitrella patens</name>
    <dbReference type="NCBI Taxonomy" id="3218"/>
    <lineage>
        <taxon>Eukaryota</taxon>
        <taxon>Viridiplantae</taxon>
        <taxon>Streptophyta</taxon>
        <taxon>Embryophyta</taxon>
        <taxon>Bryophyta</taxon>
        <taxon>Bryophytina</taxon>
        <taxon>Bryopsida</taxon>
        <taxon>Funariidae</taxon>
        <taxon>Funariales</taxon>
        <taxon>Funariaceae</taxon>
        <taxon>Physcomitrium</taxon>
    </lineage>
</organism>
<keyword evidence="8" id="KW-1185">Reference proteome</keyword>
<dbReference type="GO" id="GO:0007165">
    <property type="term" value="P:signal transduction"/>
    <property type="evidence" value="ECO:0000318"/>
    <property type="project" value="GO_Central"/>
</dbReference>
<evidence type="ECO:0000256" key="1">
    <source>
        <dbReference type="ARBA" id="ARBA00022679"/>
    </source>
</evidence>
<sequence>MLSVVSGGHMGFAFMGNILKAFRFITELKPSLTWTSETDCRTPQECLKRILSCIISIERCKGSLHFNHVLCETFMGNYLLRARDLLEGRKDEIETYGEQCFNELTALHHTVKEAEFFIHKHCMDANWIKAAVELVENTSAFAEIILDLNWYMNALGIAIEVATGTASWESTRHKVWDLQNRAMTEYVKLHDSWEEHCKELSLLKDRRVLLTKLNCDHARDVRCLSTYLARKLAHPDLSVHARAPLHVNLRSSELLRNSVFLGGGAYGTVDKVQWLGMLCAVKQIPNKTDVDEEVRILSKLHHPNIIQLYGYFIEERTLYLIMELMESNLCTHVMGNQWREVRMSPHFLHAAFDCMLQIAKGMRYLHSKGMAHRDLKGLNVLVKPSENRELQSKGYLTVKLTDFGMAKANLQHSTYTAQSMNVGTPAWKAPELFKWYSSDSPKHNLPRERKYYPFKADVYSFGMVCYEILCGSIPFSNETLTPRSVFYAKVKGGIRPELPEESLKVVPGLSDYIKLCWDTDPCRRPDFVNICKRIRHFRDYLLKVDAYSGWERKALGSERIVEELITIDDDELIDADEWDWEIDYKDVVRVGEALRASSGFSSVWIAQWKKTSEKVLVKFIEPTLIDNEESIANFKREVELLVRLRHPNLVHYLGATKQAQFVVLTQLAPGVMLRNFLNKKPTVSPSDAVSIALQVALGIASLHGEQVLVVHGELSPDCIVIDEQTMTVRVADFGMQRFRLPPQKHCQPRWYRRAPEQRQGLSLHPSCDVFSFGMIVYELLEHEKAQAFWKHKKASKMVLMGHRPPLQSASRYPRGMKTLIEKCWAHKWEDRPNFEAIVSALQKTVTHQNRLSSSSCSSSSRRG</sequence>
<dbReference type="PROSITE" id="PS50011">
    <property type="entry name" value="PROTEIN_KINASE_DOM"/>
    <property type="match status" value="2"/>
</dbReference>
<feature type="domain" description="Protein kinase" evidence="5">
    <location>
        <begin position="255"/>
        <end position="541"/>
    </location>
</feature>
<dbReference type="FunCoup" id="A0A2K1IQC9">
    <property type="interactions" value="220"/>
</dbReference>
<dbReference type="InterPro" id="IPR000719">
    <property type="entry name" value="Prot_kinase_dom"/>
</dbReference>
<dbReference type="Gramene" id="Pp3c21_1520V3.2">
    <property type="protein sequence ID" value="Pp3c21_1520V3.2"/>
    <property type="gene ID" value="Pp3c21_1520"/>
</dbReference>
<keyword evidence="3" id="KW-0418">Kinase</keyword>
<name>A0A2K1IQC9_PHYPA</name>
<evidence type="ECO:0000313" key="6">
    <source>
        <dbReference type="EMBL" id="PNR31483.1"/>
    </source>
</evidence>
<dbReference type="Proteomes" id="UP000006727">
    <property type="component" value="Chromosome 21"/>
</dbReference>
<evidence type="ECO:0000313" key="7">
    <source>
        <dbReference type="EnsemblPlants" id="Pp3c21_1520V3.1"/>
    </source>
</evidence>
<evidence type="ECO:0000313" key="8">
    <source>
        <dbReference type="Proteomes" id="UP000006727"/>
    </source>
</evidence>
<protein>
    <recommendedName>
        <fullName evidence="5">Protein kinase domain-containing protein</fullName>
    </recommendedName>
</protein>
<accession>A0A2K1IQC9</accession>
<dbReference type="PANTHER" id="PTHR44329:SF260">
    <property type="entry name" value="PROTEIN KINASE DOMAIN-CONTAINING PROTEIN"/>
    <property type="match status" value="1"/>
</dbReference>
<dbReference type="InterPro" id="IPR008271">
    <property type="entry name" value="Ser/Thr_kinase_AS"/>
</dbReference>
<reference evidence="6 8" key="2">
    <citation type="journal article" date="2018" name="Plant J.">
        <title>The Physcomitrella patens chromosome-scale assembly reveals moss genome structure and evolution.</title>
        <authorList>
            <person name="Lang D."/>
            <person name="Ullrich K.K."/>
            <person name="Murat F."/>
            <person name="Fuchs J."/>
            <person name="Jenkins J."/>
            <person name="Haas F.B."/>
            <person name="Piednoel M."/>
            <person name="Gundlach H."/>
            <person name="Van Bel M."/>
            <person name="Meyberg R."/>
            <person name="Vives C."/>
            <person name="Morata J."/>
            <person name="Symeonidi A."/>
            <person name="Hiss M."/>
            <person name="Muchero W."/>
            <person name="Kamisugi Y."/>
            <person name="Saleh O."/>
            <person name="Blanc G."/>
            <person name="Decker E.L."/>
            <person name="van Gessel N."/>
            <person name="Grimwood J."/>
            <person name="Hayes R.D."/>
            <person name="Graham S.W."/>
            <person name="Gunter L.E."/>
            <person name="McDaniel S.F."/>
            <person name="Hoernstein S.N.W."/>
            <person name="Larsson A."/>
            <person name="Li F.W."/>
            <person name="Perroud P.F."/>
            <person name="Phillips J."/>
            <person name="Ranjan P."/>
            <person name="Rokshar D.S."/>
            <person name="Rothfels C.J."/>
            <person name="Schneider L."/>
            <person name="Shu S."/>
            <person name="Stevenson D.W."/>
            <person name="Thummler F."/>
            <person name="Tillich M."/>
            <person name="Villarreal Aguilar J.C."/>
            <person name="Widiez T."/>
            <person name="Wong G.K."/>
            <person name="Wymore A."/>
            <person name="Zhang Y."/>
            <person name="Zimmer A.D."/>
            <person name="Quatrano R.S."/>
            <person name="Mayer K.F.X."/>
            <person name="Goodstein D."/>
            <person name="Casacuberta J.M."/>
            <person name="Vandepoele K."/>
            <person name="Reski R."/>
            <person name="Cuming A.C."/>
            <person name="Tuskan G.A."/>
            <person name="Maumus F."/>
            <person name="Salse J."/>
            <person name="Schmutz J."/>
            <person name="Rensing S.A."/>
        </authorList>
    </citation>
    <scope>NUCLEOTIDE SEQUENCE [LARGE SCALE GENOMIC DNA]</scope>
    <source>
        <strain evidence="7 8">cv. Gransden 2004</strain>
    </source>
</reference>
<dbReference type="FunFam" id="3.30.200.20:FF:000180">
    <property type="entry name" value="serine/threonine-protein kinase STY46-like"/>
    <property type="match status" value="1"/>
</dbReference>
<dbReference type="GO" id="GO:0005524">
    <property type="term" value="F:ATP binding"/>
    <property type="evidence" value="ECO:0007669"/>
    <property type="project" value="UniProtKB-KW"/>
</dbReference>
<dbReference type="GO" id="GO:0004674">
    <property type="term" value="F:protein serine/threonine kinase activity"/>
    <property type="evidence" value="ECO:0000318"/>
    <property type="project" value="GO_Central"/>
</dbReference>
<keyword evidence="2" id="KW-0547">Nucleotide-binding</keyword>
<dbReference type="AlphaFoldDB" id="A0A2K1IQC9"/>
<evidence type="ECO:0000256" key="2">
    <source>
        <dbReference type="ARBA" id="ARBA00022741"/>
    </source>
</evidence>
<dbReference type="Gene3D" id="1.10.510.10">
    <property type="entry name" value="Transferase(Phosphotransferase) domain 1"/>
    <property type="match status" value="2"/>
</dbReference>
<proteinExistence type="predicted"/>
<reference evidence="6 8" key="1">
    <citation type="journal article" date="2008" name="Science">
        <title>The Physcomitrella genome reveals evolutionary insights into the conquest of land by plants.</title>
        <authorList>
            <person name="Rensing S."/>
            <person name="Lang D."/>
            <person name="Zimmer A."/>
            <person name="Terry A."/>
            <person name="Salamov A."/>
            <person name="Shapiro H."/>
            <person name="Nishiyama T."/>
            <person name="Perroud P.-F."/>
            <person name="Lindquist E."/>
            <person name="Kamisugi Y."/>
            <person name="Tanahashi T."/>
            <person name="Sakakibara K."/>
            <person name="Fujita T."/>
            <person name="Oishi K."/>
            <person name="Shin-I T."/>
            <person name="Kuroki Y."/>
            <person name="Toyoda A."/>
            <person name="Suzuki Y."/>
            <person name="Hashimoto A."/>
            <person name="Yamaguchi K."/>
            <person name="Sugano A."/>
            <person name="Kohara Y."/>
            <person name="Fujiyama A."/>
            <person name="Anterola A."/>
            <person name="Aoki S."/>
            <person name="Ashton N."/>
            <person name="Barbazuk W.B."/>
            <person name="Barker E."/>
            <person name="Bennetzen J."/>
            <person name="Bezanilla M."/>
            <person name="Blankenship R."/>
            <person name="Cho S.H."/>
            <person name="Dutcher S."/>
            <person name="Estelle M."/>
            <person name="Fawcett J.A."/>
            <person name="Gundlach H."/>
            <person name="Hanada K."/>
            <person name="Heyl A."/>
            <person name="Hicks K.A."/>
            <person name="Hugh J."/>
            <person name="Lohr M."/>
            <person name="Mayer K."/>
            <person name="Melkozernov A."/>
            <person name="Murata T."/>
            <person name="Nelson D."/>
            <person name="Pils B."/>
            <person name="Prigge M."/>
            <person name="Reiss B."/>
            <person name="Renner T."/>
            <person name="Rombauts S."/>
            <person name="Rushton P."/>
            <person name="Sanderfoot A."/>
            <person name="Schween G."/>
            <person name="Shiu S.-H."/>
            <person name="Stueber K."/>
            <person name="Theodoulou F.L."/>
            <person name="Tu H."/>
            <person name="Van de Peer Y."/>
            <person name="Verrier P.J."/>
            <person name="Waters E."/>
            <person name="Wood A."/>
            <person name="Yang L."/>
            <person name="Cove D."/>
            <person name="Cuming A."/>
            <person name="Hasebe M."/>
            <person name="Lucas S."/>
            <person name="Mishler D.B."/>
            <person name="Reski R."/>
            <person name="Grigoriev I."/>
            <person name="Quatrano R.S."/>
            <person name="Boore J.L."/>
        </authorList>
    </citation>
    <scope>NUCLEOTIDE SEQUENCE [LARGE SCALE GENOMIC DNA]</scope>
    <source>
        <strain evidence="7 8">cv. Gransden 2004</strain>
    </source>
</reference>
<dbReference type="Gene3D" id="3.30.200.20">
    <property type="entry name" value="Phosphorylase Kinase, domain 1"/>
    <property type="match status" value="1"/>
</dbReference>
<dbReference type="SMART" id="SM00220">
    <property type="entry name" value="S_TKc"/>
    <property type="match status" value="2"/>
</dbReference>
<dbReference type="EnsemblPlants" id="Pp3c21_1520V3.1">
    <property type="protein sequence ID" value="Pp3c21_1520V3.1"/>
    <property type="gene ID" value="Pp3c21_1520"/>
</dbReference>
<dbReference type="InterPro" id="IPR011009">
    <property type="entry name" value="Kinase-like_dom_sf"/>
</dbReference>
<dbReference type="InterPro" id="IPR051681">
    <property type="entry name" value="Ser/Thr_Kinases-Pseudokinases"/>
</dbReference>
<feature type="domain" description="Protein kinase" evidence="5">
    <location>
        <begin position="589"/>
        <end position="845"/>
    </location>
</feature>
<evidence type="ECO:0000259" key="5">
    <source>
        <dbReference type="PROSITE" id="PS50011"/>
    </source>
</evidence>